<evidence type="ECO:0000259" key="1">
    <source>
        <dbReference type="PROSITE" id="PS51186"/>
    </source>
</evidence>
<comment type="caution">
    <text evidence="2">The sequence shown here is derived from an EMBL/GenBank/DDBJ whole genome shotgun (WGS) entry which is preliminary data.</text>
</comment>
<dbReference type="CDD" id="cd04301">
    <property type="entry name" value="NAT_SF"/>
    <property type="match status" value="1"/>
</dbReference>
<name>A0A921LEQ2_9FIRM</name>
<feature type="domain" description="N-acetyltransferase" evidence="1">
    <location>
        <begin position="7"/>
        <end position="150"/>
    </location>
</feature>
<evidence type="ECO:0000313" key="3">
    <source>
        <dbReference type="Proteomes" id="UP000769156"/>
    </source>
</evidence>
<dbReference type="EMBL" id="DYVY01000181">
    <property type="protein sequence ID" value="HJF95261.1"/>
    <property type="molecule type" value="Genomic_DNA"/>
</dbReference>
<dbReference type="InterPro" id="IPR016181">
    <property type="entry name" value="Acyl_CoA_acyltransferase"/>
</dbReference>
<organism evidence="2 3">
    <name type="scientific">Lachnoclostridium phocaeense</name>
    <dbReference type="NCBI Taxonomy" id="1871021"/>
    <lineage>
        <taxon>Bacteria</taxon>
        <taxon>Bacillati</taxon>
        <taxon>Bacillota</taxon>
        <taxon>Clostridia</taxon>
        <taxon>Lachnospirales</taxon>
        <taxon>Lachnospiraceae</taxon>
    </lineage>
</organism>
<accession>A0A921LEQ2</accession>
<dbReference type="InterPro" id="IPR000182">
    <property type="entry name" value="GNAT_dom"/>
</dbReference>
<dbReference type="Gene3D" id="3.40.630.30">
    <property type="match status" value="1"/>
</dbReference>
<evidence type="ECO:0000313" key="2">
    <source>
        <dbReference type="EMBL" id="HJF95261.1"/>
    </source>
</evidence>
<protein>
    <submittedName>
        <fullName evidence="2">GNAT family N-acetyltransferase</fullName>
    </submittedName>
</protein>
<dbReference type="GO" id="GO:0016747">
    <property type="term" value="F:acyltransferase activity, transferring groups other than amino-acyl groups"/>
    <property type="evidence" value="ECO:0007669"/>
    <property type="project" value="InterPro"/>
</dbReference>
<reference evidence="2" key="1">
    <citation type="journal article" date="2021" name="PeerJ">
        <title>Extensive microbial diversity within the chicken gut microbiome revealed by metagenomics and culture.</title>
        <authorList>
            <person name="Gilroy R."/>
            <person name="Ravi A."/>
            <person name="Getino M."/>
            <person name="Pursley I."/>
            <person name="Horton D.L."/>
            <person name="Alikhan N.F."/>
            <person name="Baker D."/>
            <person name="Gharbi K."/>
            <person name="Hall N."/>
            <person name="Watson M."/>
            <person name="Adriaenssens E.M."/>
            <person name="Foster-Nyarko E."/>
            <person name="Jarju S."/>
            <person name="Secka A."/>
            <person name="Antonio M."/>
            <person name="Oren A."/>
            <person name="Chaudhuri R.R."/>
            <person name="La Ragione R."/>
            <person name="Hildebrand F."/>
            <person name="Pallen M.J."/>
        </authorList>
    </citation>
    <scope>NUCLEOTIDE SEQUENCE</scope>
    <source>
        <strain evidence="2">ChiSjej5B23-16112</strain>
    </source>
</reference>
<reference evidence="2" key="2">
    <citation type="submission" date="2021-09" db="EMBL/GenBank/DDBJ databases">
        <authorList>
            <person name="Gilroy R."/>
        </authorList>
    </citation>
    <scope>NUCLEOTIDE SEQUENCE</scope>
    <source>
        <strain evidence="2">ChiSjej5B23-16112</strain>
    </source>
</reference>
<dbReference type="PROSITE" id="PS51186">
    <property type="entry name" value="GNAT"/>
    <property type="match status" value="1"/>
</dbReference>
<proteinExistence type="predicted"/>
<gene>
    <name evidence="2" type="ORF">K8V82_10815</name>
</gene>
<sequence>MKEYTYVTLRQKPELKEEAAAWFHDKWGVPQEAYLECMEAYLDNETEYGWYLCLDSGQIVGGLGVIENDFHDRKDLTPNVCAVYTEKEYRCQGIAGRLLDIVVKDMKSKGITPLYLVTDHTTFYERYGWEFLCMVRDEDGPNLIRMYIHR</sequence>
<dbReference type="Proteomes" id="UP000769156">
    <property type="component" value="Unassembled WGS sequence"/>
</dbReference>
<dbReference type="SUPFAM" id="SSF55729">
    <property type="entry name" value="Acyl-CoA N-acyltransferases (Nat)"/>
    <property type="match status" value="1"/>
</dbReference>
<dbReference type="AlphaFoldDB" id="A0A921LEQ2"/>
<dbReference type="Pfam" id="PF00583">
    <property type="entry name" value="Acetyltransf_1"/>
    <property type="match status" value="1"/>
</dbReference>